<dbReference type="AlphaFoldDB" id="A0A6J4U448"/>
<feature type="transmembrane region" description="Helical" evidence="1">
    <location>
        <begin position="49"/>
        <end position="73"/>
    </location>
</feature>
<feature type="transmembrane region" description="Helical" evidence="1">
    <location>
        <begin position="79"/>
        <end position="96"/>
    </location>
</feature>
<dbReference type="EMBL" id="CADCWG010000049">
    <property type="protein sequence ID" value="CAA9540203.1"/>
    <property type="molecule type" value="Genomic_DNA"/>
</dbReference>
<reference evidence="2" key="1">
    <citation type="submission" date="2020-02" db="EMBL/GenBank/DDBJ databases">
        <authorList>
            <person name="Meier V. D."/>
        </authorList>
    </citation>
    <scope>NUCLEOTIDE SEQUENCE</scope>
    <source>
        <strain evidence="2">AVDCRST_MAG49</strain>
    </source>
</reference>
<keyword evidence="1" id="KW-1133">Transmembrane helix</keyword>
<dbReference type="InterPro" id="IPR008407">
    <property type="entry name" value="Brnchd-chn_aa_trnsp_AzlD"/>
</dbReference>
<dbReference type="Pfam" id="PF05437">
    <property type="entry name" value="AzlD"/>
    <property type="match status" value="1"/>
</dbReference>
<protein>
    <recommendedName>
        <fullName evidence="3">Branched-chain amino acid transport</fullName>
    </recommendedName>
</protein>
<keyword evidence="1" id="KW-0812">Transmembrane</keyword>
<evidence type="ECO:0008006" key="3">
    <source>
        <dbReference type="Google" id="ProtNLM"/>
    </source>
</evidence>
<keyword evidence="1" id="KW-0472">Membrane</keyword>
<feature type="transmembrane region" description="Helical" evidence="1">
    <location>
        <begin position="6"/>
        <end position="29"/>
    </location>
</feature>
<accession>A0A6J4U448</accession>
<proteinExistence type="predicted"/>
<evidence type="ECO:0000256" key="1">
    <source>
        <dbReference type="SAM" id="Phobius"/>
    </source>
</evidence>
<gene>
    <name evidence="2" type="ORF">AVDCRST_MAG49-770</name>
</gene>
<evidence type="ECO:0000313" key="2">
    <source>
        <dbReference type="EMBL" id="CAA9540203.1"/>
    </source>
</evidence>
<organism evidence="2">
    <name type="scientific">uncultured Thermomicrobiales bacterium</name>
    <dbReference type="NCBI Taxonomy" id="1645740"/>
    <lineage>
        <taxon>Bacteria</taxon>
        <taxon>Pseudomonadati</taxon>
        <taxon>Thermomicrobiota</taxon>
        <taxon>Thermomicrobia</taxon>
        <taxon>Thermomicrobiales</taxon>
        <taxon>environmental samples</taxon>
    </lineage>
</organism>
<name>A0A6J4U448_9BACT</name>
<sequence length="100" mass="9932">MRVDGLILAAIVGMAAVTYATRAGGLWLIGRVRPSPRLEAGLRAAPGAVLAAIVVPTVLAAGVAGLAAMLAVVLTAVRTRSPLLAAAVGVAVVWAVRARG</sequence>